<sequence>MTLFHLVFISSYIIILLLLKIKPHLFLRISTFTVVLCGHMLYATIGYVNGTPRLSLLSICIIMIFIALCFAIGRDFKRYQGVVVRILGYHSAIIALIIGSLLVTPLLPMIFTLPFQLLIQLALVFITTWPFYLYMTYAFLHTRPTATHATIIVLGAGIYSENVTPMLQARLDRAITLSQSLKSDHIIVSGGQGPDEPISEALAMQRYLIQQGMPSTEITMEDRSTNTRENLFYSKPLLTQHEKPYIIVTSAFHLLRALRIAQRQKIHALGYGAPTPHQWVARELIRDFSGLLFQYPLLWGIYAVLQLIISVIHG</sequence>
<dbReference type="KEGG" id="slz:B5P37_03890"/>
<proteinExistence type="predicted"/>
<evidence type="ECO:0000313" key="3">
    <source>
        <dbReference type="EMBL" id="ARJ50512.1"/>
    </source>
</evidence>
<evidence type="ECO:0000256" key="1">
    <source>
        <dbReference type="SAM" id="Phobius"/>
    </source>
</evidence>
<feature type="domain" description="DUF218" evidence="2">
    <location>
        <begin position="150"/>
        <end position="275"/>
    </location>
</feature>
<feature type="transmembrane region" description="Helical" evidence="1">
    <location>
        <begin position="54"/>
        <end position="74"/>
    </location>
</feature>
<name>A0AAC9RVF2_9STAP</name>
<reference evidence="3 4" key="1">
    <citation type="submission" date="2017-04" db="EMBL/GenBank/DDBJ databases">
        <authorList>
            <person name="Veseli I.A."/>
            <person name="Tang C."/>
            <person name="Pombert J.-F."/>
        </authorList>
    </citation>
    <scope>NUCLEOTIDE SEQUENCE [LARGE SCALE GENOMIC DNA]</scope>
    <source>
        <strain evidence="3 4">ATCC 700373</strain>
    </source>
</reference>
<dbReference type="GO" id="GO:0043164">
    <property type="term" value="P:Gram-negative-bacterium-type cell wall biogenesis"/>
    <property type="evidence" value="ECO:0007669"/>
    <property type="project" value="TreeGrafter"/>
</dbReference>
<evidence type="ECO:0000259" key="2">
    <source>
        <dbReference type="Pfam" id="PF02698"/>
    </source>
</evidence>
<organism evidence="3 4">
    <name type="scientific">Staphylococcus lutrae</name>
    <dbReference type="NCBI Taxonomy" id="155085"/>
    <lineage>
        <taxon>Bacteria</taxon>
        <taxon>Bacillati</taxon>
        <taxon>Bacillota</taxon>
        <taxon>Bacilli</taxon>
        <taxon>Bacillales</taxon>
        <taxon>Staphylococcaceae</taxon>
        <taxon>Staphylococcus</taxon>
    </lineage>
</organism>
<dbReference type="GO" id="GO:0005886">
    <property type="term" value="C:plasma membrane"/>
    <property type="evidence" value="ECO:0007669"/>
    <property type="project" value="TreeGrafter"/>
</dbReference>
<gene>
    <name evidence="3" type="ORF">B5P37_03890</name>
</gene>
<dbReference type="InterPro" id="IPR014729">
    <property type="entry name" value="Rossmann-like_a/b/a_fold"/>
</dbReference>
<dbReference type="GO" id="GO:0000270">
    <property type="term" value="P:peptidoglycan metabolic process"/>
    <property type="evidence" value="ECO:0007669"/>
    <property type="project" value="TreeGrafter"/>
</dbReference>
<dbReference type="Proteomes" id="UP000242864">
    <property type="component" value="Chromosome"/>
</dbReference>
<feature type="transmembrane region" description="Helical" evidence="1">
    <location>
        <begin position="29"/>
        <end position="48"/>
    </location>
</feature>
<feature type="transmembrane region" description="Helical" evidence="1">
    <location>
        <begin position="6"/>
        <end position="22"/>
    </location>
</feature>
<evidence type="ECO:0000313" key="4">
    <source>
        <dbReference type="Proteomes" id="UP000242864"/>
    </source>
</evidence>
<dbReference type="PANTHER" id="PTHR30336:SF18">
    <property type="entry name" value="MEMBRANE PROTEIN"/>
    <property type="match status" value="1"/>
</dbReference>
<dbReference type="InterPro" id="IPR003848">
    <property type="entry name" value="DUF218"/>
</dbReference>
<dbReference type="EMBL" id="CP020773">
    <property type="protein sequence ID" value="ARJ50512.1"/>
    <property type="molecule type" value="Genomic_DNA"/>
</dbReference>
<keyword evidence="1" id="KW-0812">Transmembrane</keyword>
<protein>
    <recommendedName>
        <fullName evidence="2">DUF218 domain-containing protein</fullName>
    </recommendedName>
</protein>
<dbReference type="AlphaFoldDB" id="A0AAC9RVF2"/>
<keyword evidence="1" id="KW-0472">Membrane</keyword>
<dbReference type="PANTHER" id="PTHR30336">
    <property type="entry name" value="INNER MEMBRANE PROTEIN, PROBABLE PERMEASE"/>
    <property type="match status" value="1"/>
</dbReference>
<dbReference type="Gene3D" id="3.40.50.620">
    <property type="entry name" value="HUPs"/>
    <property type="match status" value="1"/>
</dbReference>
<dbReference type="CDD" id="cd06259">
    <property type="entry name" value="YdcF-like"/>
    <property type="match status" value="1"/>
</dbReference>
<dbReference type="InterPro" id="IPR051599">
    <property type="entry name" value="Cell_Envelope_Assoc"/>
</dbReference>
<feature type="transmembrane region" description="Helical" evidence="1">
    <location>
        <begin position="86"/>
        <end position="111"/>
    </location>
</feature>
<dbReference type="Pfam" id="PF02698">
    <property type="entry name" value="DUF218"/>
    <property type="match status" value="1"/>
</dbReference>
<accession>A0AAC9RVF2</accession>
<keyword evidence="4" id="KW-1185">Reference proteome</keyword>
<feature type="transmembrane region" description="Helical" evidence="1">
    <location>
        <begin position="117"/>
        <end position="140"/>
    </location>
</feature>
<keyword evidence="1" id="KW-1133">Transmembrane helix</keyword>
<feature type="transmembrane region" description="Helical" evidence="1">
    <location>
        <begin position="292"/>
        <end position="312"/>
    </location>
</feature>